<accession>B4R645</accession>
<protein>
    <submittedName>
        <fullName evidence="2">GD17315</fullName>
    </submittedName>
</protein>
<dbReference type="Proteomes" id="UP000000304">
    <property type="component" value="Chromosome X"/>
</dbReference>
<evidence type="ECO:0000313" key="3">
    <source>
        <dbReference type="Proteomes" id="UP000000304"/>
    </source>
</evidence>
<name>B4R645_DROSI</name>
<dbReference type="EMBL" id="CM000366">
    <property type="protein sequence ID" value="EDX18149.1"/>
    <property type="molecule type" value="Genomic_DNA"/>
</dbReference>
<organism evidence="2 3">
    <name type="scientific">Drosophila simulans</name>
    <name type="common">Fruit fly</name>
    <dbReference type="NCBI Taxonomy" id="7240"/>
    <lineage>
        <taxon>Eukaryota</taxon>
        <taxon>Metazoa</taxon>
        <taxon>Ecdysozoa</taxon>
        <taxon>Arthropoda</taxon>
        <taxon>Hexapoda</taxon>
        <taxon>Insecta</taxon>
        <taxon>Pterygota</taxon>
        <taxon>Neoptera</taxon>
        <taxon>Endopterygota</taxon>
        <taxon>Diptera</taxon>
        <taxon>Brachycera</taxon>
        <taxon>Muscomorpha</taxon>
        <taxon>Ephydroidea</taxon>
        <taxon>Drosophilidae</taxon>
        <taxon>Drosophila</taxon>
        <taxon>Sophophora</taxon>
    </lineage>
</organism>
<evidence type="ECO:0000313" key="2">
    <source>
        <dbReference type="EMBL" id="EDX18149.1"/>
    </source>
</evidence>
<reference evidence="2 3" key="1">
    <citation type="journal article" date="2007" name="Nature">
        <title>Evolution of genes and genomes on the Drosophila phylogeny.</title>
        <authorList>
            <consortium name="Drosophila 12 Genomes Consortium"/>
            <person name="Clark A.G."/>
            <person name="Eisen M.B."/>
            <person name="Smith D.R."/>
            <person name="Bergman C.M."/>
            <person name="Oliver B."/>
            <person name="Markow T.A."/>
            <person name="Kaufman T.C."/>
            <person name="Kellis M."/>
            <person name="Gelbart W."/>
            <person name="Iyer V.N."/>
            <person name="Pollard D.A."/>
            <person name="Sackton T.B."/>
            <person name="Larracuente A.M."/>
            <person name="Singh N.D."/>
            <person name="Abad J.P."/>
            <person name="Abt D.N."/>
            <person name="Adryan B."/>
            <person name="Aguade M."/>
            <person name="Akashi H."/>
            <person name="Anderson W.W."/>
            <person name="Aquadro C.F."/>
            <person name="Ardell D.H."/>
            <person name="Arguello R."/>
            <person name="Artieri C.G."/>
            <person name="Barbash D.A."/>
            <person name="Barker D."/>
            <person name="Barsanti P."/>
            <person name="Batterham P."/>
            <person name="Batzoglou S."/>
            <person name="Begun D."/>
            <person name="Bhutkar A."/>
            <person name="Blanco E."/>
            <person name="Bosak S.A."/>
            <person name="Bradley R.K."/>
            <person name="Brand A.D."/>
            <person name="Brent M.R."/>
            <person name="Brooks A.N."/>
            <person name="Brown R.H."/>
            <person name="Butlin R.K."/>
            <person name="Caggese C."/>
            <person name="Calvi B.R."/>
            <person name="Bernardo de Carvalho A."/>
            <person name="Caspi A."/>
            <person name="Castrezana S."/>
            <person name="Celniker S.E."/>
            <person name="Chang J.L."/>
            <person name="Chapple C."/>
            <person name="Chatterji S."/>
            <person name="Chinwalla A."/>
            <person name="Civetta A."/>
            <person name="Clifton S.W."/>
            <person name="Comeron J.M."/>
            <person name="Costello J.C."/>
            <person name="Coyne J.A."/>
            <person name="Daub J."/>
            <person name="David R.G."/>
            <person name="Delcher A.L."/>
            <person name="Delehaunty K."/>
            <person name="Do C.B."/>
            <person name="Ebling H."/>
            <person name="Edwards K."/>
            <person name="Eickbush T."/>
            <person name="Evans J.D."/>
            <person name="Filipski A."/>
            <person name="Findeiss S."/>
            <person name="Freyhult E."/>
            <person name="Fulton L."/>
            <person name="Fulton R."/>
            <person name="Garcia A.C."/>
            <person name="Gardiner A."/>
            <person name="Garfield D.A."/>
            <person name="Garvin B.E."/>
            <person name="Gibson G."/>
            <person name="Gilbert D."/>
            <person name="Gnerre S."/>
            <person name="Godfrey J."/>
            <person name="Good R."/>
            <person name="Gotea V."/>
            <person name="Gravely B."/>
            <person name="Greenberg A.J."/>
            <person name="Griffiths-Jones S."/>
            <person name="Gross S."/>
            <person name="Guigo R."/>
            <person name="Gustafson E.A."/>
            <person name="Haerty W."/>
            <person name="Hahn M.W."/>
            <person name="Halligan D.L."/>
            <person name="Halpern A.L."/>
            <person name="Halter G.M."/>
            <person name="Han M.V."/>
            <person name="Heger A."/>
            <person name="Hillier L."/>
            <person name="Hinrichs A.S."/>
            <person name="Holmes I."/>
            <person name="Hoskins R.A."/>
            <person name="Hubisz M.J."/>
            <person name="Hultmark D."/>
            <person name="Huntley M.A."/>
            <person name="Jaffe D.B."/>
            <person name="Jagadeeshan S."/>
            <person name="Jeck W.R."/>
            <person name="Johnson J."/>
            <person name="Jones C.D."/>
            <person name="Jordan W.C."/>
            <person name="Karpen G.H."/>
            <person name="Kataoka E."/>
            <person name="Keightley P.D."/>
            <person name="Kheradpour P."/>
            <person name="Kirkness E.F."/>
            <person name="Koerich L.B."/>
            <person name="Kristiansen K."/>
            <person name="Kudrna D."/>
            <person name="Kulathinal R.J."/>
            <person name="Kumar S."/>
            <person name="Kwok R."/>
            <person name="Lander E."/>
            <person name="Langley C.H."/>
            <person name="Lapoint R."/>
            <person name="Lazzaro B.P."/>
            <person name="Lee S.J."/>
            <person name="Levesque L."/>
            <person name="Li R."/>
            <person name="Lin C.F."/>
            <person name="Lin M.F."/>
            <person name="Lindblad-Toh K."/>
            <person name="Llopart A."/>
            <person name="Long M."/>
            <person name="Low L."/>
            <person name="Lozovsky E."/>
            <person name="Lu J."/>
            <person name="Luo M."/>
            <person name="Machado C.A."/>
            <person name="Makalowski W."/>
            <person name="Marzo M."/>
            <person name="Matsuda M."/>
            <person name="Matzkin L."/>
            <person name="McAllister B."/>
            <person name="McBride C.S."/>
            <person name="McKernan B."/>
            <person name="McKernan K."/>
            <person name="Mendez-Lago M."/>
            <person name="Minx P."/>
            <person name="Mollenhauer M.U."/>
            <person name="Montooth K."/>
            <person name="Mount S.M."/>
            <person name="Mu X."/>
            <person name="Myers E."/>
            <person name="Negre B."/>
            <person name="Newfeld S."/>
            <person name="Nielsen R."/>
            <person name="Noor M.A."/>
            <person name="O'Grady P."/>
            <person name="Pachter L."/>
            <person name="Papaceit M."/>
            <person name="Parisi M.J."/>
            <person name="Parisi M."/>
            <person name="Parts L."/>
            <person name="Pedersen J.S."/>
            <person name="Pesole G."/>
            <person name="Phillippy A.M."/>
            <person name="Ponting C.P."/>
            <person name="Pop M."/>
            <person name="Porcelli D."/>
            <person name="Powell J.R."/>
            <person name="Prohaska S."/>
            <person name="Pruitt K."/>
            <person name="Puig M."/>
            <person name="Quesneville H."/>
            <person name="Ram K.R."/>
            <person name="Rand D."/>
            <person name="Rasmussen M.D."/>
            <person name="Reed L.K."/>
            <person name="Reenan R."/>
            <person name="Reily A."/>
            <person name="Remington K.A."/>
            <person name="Rieger T.T."/>
            <person name="Ritchie M.G."/>
            <person name="Robin C."/>
            <person name="Rogers Y.H."/>
            <person name="Rohde C."/>
            <person name="Rozas J."/>
            <person name="Rubenfield M.J."/>
            <person name="Ruiz A."/>
            <person name="Russo S."/>
            <person name="Salzberg S.L."/>
            <person name="Sanchez-Gracia A."/>
            <person name="Saranga D.J."/>
            <person name="Sato H."/>
            <person name="Schaeffer S.W."/>
            <person name="Schatz M.C."/>
            <person name="Schlenke T."/>
            <person name="Schwartz R."/>
            <person name="Segarra C."/>
            <person name="Singh R.S."/>
            <person name="Sirot L."/>
            <person name="Sirota M."/>
            <person name="Sisneros N.B."/>
            <person name="Smith C.D."/>
            <person name="Smith T.F."/>
            <person name="Spieth J."/>
            <person name="Stage D.E."/>
            <person name="Stark A."/>
            <person name="Stephan W."/>
            <person name="Strausberg R.L."/>
            <person name="Strempel S."/>
            <person name="Sturgill D."/>
            <person name="Sutton G."/>
            <person name="Sutton G.G."/>
            <person name="Tao W."/>
            <person name="Teichmann S."/>
            <person name="Tobari Y.N."/>
            <person name="Tomimura Y."/>
            <person name="Tsolas J.M."/>
            <person name="Valente V.L."/>
            <person name="Venter E."/>
            <person name="Venter J.C."/>
            <person name="Vicario S."/>
            <person name="Vieira F.G."/>
            <person name="Vilella A.J."/>
            <person name="Villasante A."/>
            <person name="Walenz B."/>
            <person name="Wang J."/>
            <person name="Wasserman M."/>
            <person name="Watts T."/>
            <person name="Wilson D."/>
            <person name="Wilson R.K."/>
            <person name="Wing R.A."/>
            <person name="Wolfner M.F."/>
            <person name="Wong A."/>
            <person name="Wong G.K."/>
            <person name="Wu C.I."/>
            <person name="Wu G."/>
            <person name="Yamamoto D."/>
            <person name="Yang H.P."/>
            <person name="Yang S.P."/>
            <person name="Yorke J.A."/>
            <person name="Yoshida K."/>
            <person name="Zdobnov E."/>
            <person name="Zhang P."/>
            <person name="Zhang Y."/>
            <person name="Zimin A.V."/>
            <person name="Baldwin J."/>
            <person name="Abdouelleil A."/>
            <person name="Abdulkadir J."/>
            <person name="Abebe A."/>
            <person name="Abera B."/>
            <person name="Abreu J."/>
            <person name="Acer S.C."/>
            <person name="Aftuck L."/>
            <person name="Alexander A."/>
            <person name="An P."/>
            <person name="Anderson E."/>
            <person name="Anderson S."/>
            <person name="Arachi H."/>
            <person name="Azer M."/>
            <person name="Bachantsang P."/>
            <person name="Barry A."/>
            <person name="Bayul T."/>
            <person name="Berlin A."/>
            <person name="Bessette D."/>
            <person name="Bloom T."/>
            <person name="Blye J."/>
            <person name="Boguslavskiy L."/>
            <person name="Bonnet C."/>
            <person name="Boukhgalter B."/>
            <person name="Bourzgui I."/>
            <person name="Brown A."/>
            <person name="Cahill P."/>
            <person name="Channer S."/>
            <person name="Cheshatsang Y."/>
            <person name="Chuda L."/>
            <person name="Citroen M."/>
            <person name="Collymore A."/>
            <person name="Cooke P."/>
            <person name="Costello M."/>
            <person name="D'Aco K."/>
            <person name="Daza R."/>
            <person name="De Haan G."/>
            <person name="DeGray S."/>
            <person name="DeMaso C."/>
            <person name="Dhargay N."/>
            <person name="Dooley K."/>
            <person name="Dooley E."/>
            <person name="Doricent M."/>
            <person name="Dorje P."/>
            <person name="Dorjee K."/>
            <person name="Dupes A."/>
            <person name="Elong R."/>
            <person name="Falk J."/>
            <person name="Farina A."/>
            <person name="Faro S."/>
            <person name="Ferguson D."/>
            <person name="Fisher S."/>
            <person name="Foley C.D."/>
            <person name="Franke A."/>
            <person name="Friedrich D."/>
            <person name="Gadbois L."/>
            <person name="Gearin G."/>
            <person name="Gearin C.R."/>
            <person name="Giannoukos G."/>
            <person name="Goode T."/>
            <person name="Graham J."/>
            <person name="Grandbois E."/>
            <person name="Grewal S."/>
            <person name="Gyaltsen K."/>
            <person name="Hafez N."/>
            <person name="Hagos B."/>
            <person name="Hall J."/>
            <person name="Henson C."/>
            <person name="Hollinger A."/>
            <person name="Honan T."/>
            <person name="Huard M.D."/>
            <person name="Hughes L."/>
            <person name="Hurhula B."/>
            <person name="Husby M.E."/>
            <person name="Kamat A."/>
            <person name="Kanga B."/>
            <person name="Kashin S."/>
            <person name="Khazanovich D."/>
            <person name="Kisner P."/>
            <person name="Lance K."/>
            <person name="Lara M."/>
            <person name="Lee W."/>
            <person name="Lennon N."/>
            <person name="Letendre F."/>
            <person name="LeVine R."/>
            <person name="Lipovsky A."/>
            <person name="Liu X."/>
            <person name="Liu J."/>
            <person name="Liu S."/>
            <person name="Lokyitsang T."/>
            <person name="Lokyitsang Y."/>
            <person name="Lubonja R."/>
            <person name="Lui A."/>
            <person name="MacDonald P."/>
            <person name="Magnisalis V."/>
            <person name="Maru K."/>
            <person name="Matthews C."/>
            <person name="McCusker W."/>
            <person name="McDonough S."/>
            <person name="Mehta T."/>
            <person name="Meldrim J."/>
            <person name="Meneus L."/>
            <person name="Mihai O."/>
            <person name="Mihalev A."/>
            <person name="Mihova T."/>
            <person name="Mittelman R."/>
            <person name="Mlenga V."/>
            <person name="Montmayeur A."/>
            <person name="Mulrain L."/>
            <person name="Navidi A."/>
            <person name="Naylor J."/>
            <person name="Negash T."/>
            <person name="Nguyen T."/>
            <person name="Nguyen N."/>
            <person name="Nicol R."/>
            <person name="Norbu C."/>
            <person name="Norbu N."/>
            <person name="Novod N."/>
            <person name="O'Neill B."/>
            <person name="Osman S."/>
            <person name="Markiewicz E."/>
            <person name="Oyono O.L."/>
            <person name="Patti C."/>
            <person name="Phunkhang P."/>
            <person name="Pierre F."/>
            <person name="Priest M."/>
            <person name="Raghuraman S."/>
            <person name="Rege F."/>
            <person name="Reyes R."/>
            <person name="Rise C."/>
            <person name="Rogov P."/>
            <person name="Ross K."/>
            <person name="Ryan E."/>
            <person name="Settipalli S."/>
            <person name="Shea T."/>
            <person name="Sherpa N."/>
            <person name="Shi L."/>
            <person name="Shih D."/>
            <person name="Sparrow T."/>
            <person name="Spaulding J."/>
            <person name="Stalker J."/>
            <person name="Stange-Thomann N."/>
            <person name="Stavropoulos S."/>
            <person name="Stone C."/>
            <person name="Strader C."/>
            <person name="Tesfaye S."/>
            <person name="Thomson T."/>
            <person name="Thoulutsang Y."/>
            <person name="Thoulutsang D."/>
            <person name="Topham K."/>
            <person name="Topping I."/>
            <person name="Tsamla T."/>
            <person name="Vassiliev H."/>
            <person name="Vo A."/>
            <person name="Wangchuk T."/>
            <person name="Wangdi T."/>
            <person name="Weiand M."/>
            <person name="Wilkinson J."/>
            <person name="Wilson A."/>
            <person name="Yadav S."/>
            <person name="Young G."/>
            <person name="Yu Q."/>
            <person name="Zembek L."/>
            <person name="Zhong D."/>
            <person name="Zimmer A."/>
            <person name="Zwirko Z."/>
            <person name="Jaffe D.B."/>
            <person name="Alvarez P."/>
            <person name="Brockman W."/>
            <person name="Butler J."/>
            <person name="Chin C."/>
            <person name="Gnerre S."/>
            <person name="Grabherr M."/>
            <person name="Kleber M."/>
            <person name="Mauceli E."/>
            <person name="MacCallum I."/>
        </authorList>
    </citation>
    <scope>NUCLEOTIDE SEQUENCE [LARGE SCALE GENOMIC DNA]</scope>
    <source>
        <strain evidence="3">white501</strain>
    </source>
</reference>
<keyword evidence="3" id="KW-1185">Reference proteome</keyword>
<dbReference type="OMA" id="EGTAKWP"/>
<sequence>MKTVRVRSGRCLTVPVVAKPPVTPAATDPPAATDLRQRFVIEATTFQAKPWSRRQPLGGIFHNRNEGTAKWPNL</sequence>
<feature type="region of interest" description="Disordered" evidence="1">
    <location>
        <begin position="55"/>
        <end position="74"/>
    </location>
</feature>
<evidence type="ECO:0000256" key="1">
    <source>
        <dbReference type="SAM" id="MobiDB-lite"/>
    </source>
</evidence>
<gene>
    <name evidence="2" type="primary">Dsim\GD17315</name>
    <name evidence="2" type="ORF">Dsim_GD17315</name>
</gene>
<dbReference type="AlphaFoldDB" id="B4R645"/>
<proteinExistence type="predicted"/>
<dbReference type="HOGENOM" id="CLU_2690495_0_0_1"/>